<dbReference type="InterPro" id="IPR013830">
    <property type="entry name" value="SGNH_hydro"/>
</dbReference>
<dbReference type="Proteomes" id="UP000756346">
    <property type="component" value="Unassembled WGS sequence"/>
</dbReference>
<keyword evidence="3" id="KW-0378">Hydrolase</keyword>
<dbReference type="CDD" id="cd01823">
    <property type="entry name" value="SEST_like"/>
    <property type="match status" value="1"/>
</dbReference>
<gene>
    <name evidence="3" type="ORF">B0I36DRAFT_311722</name>
</gene>
<name>A0A9P8YKY1_9PEZI</name>
<feature type="domain" description="SGNH hydrolase-type esterase" evidence="2">
    <location>
        <begin position="54"/>
        <end position="210"/>
    </location>
</feature>
<dbReference type="OrthoDB" id="1896086at2759"/>
<dbReference type="GeneID" id="70181949"/>
<feature type="signal peptide" evidence="1">
    <location>
        <begin position="1"/>
        <end position="17"/>
    </location>
</feature>
<proteinExistence type="predicted"/>
<dbReference type="EMBL" id="JAGTJQ010000001">
    <property type="protein sequence ID" value="KAH7040900.1"/>
    <property type="molecule type" value="Genomic_DNA"/>
</dbReference>
<keyword evidence="1" id="KW-0732">Signal</keyword>
<dbReference type="GO" id="GO:0016788">
    <property type="term" value="F:hydrolase activity, acting on ester bonds"/>
    <property type="evidence" value="ECO:0007669"/>
    <property type="project" value="InterPro"/>
</dbReference>
<reference evidence="3" key="1">
    <citation type="journal article" date="2021" name="Nat. Commun.">
        <title>Genetic determinants of endophytism in the Arabidopsis root mycobiome.</title>
        <authorList>
            <person name="Mesny F."/>
            <person name="Miyauchi S."/>
            <person name="Thiergart T."/>
            <person name="Pickel B."/>
            <person name="Atanasova L."/>
            <person name="Karlsson M."/>
            <person name="Huettel B."/>
            <person name="Barry K.W."/>
            <person name="Haridas S."/>
            <person name="Chen C."/>
            <person name="Bauer D."/>
            <person name="Andreopoulos W."/>
            <person name="Pangilinan J."/>
            <person name="LaButti K."/>
            <person name="Riley R."/>
            <person name="Lipzen A."/>
            <person name="Clum A."/>
            <person name="Drula E."/>
            <person name="Henrissat B."/>
            <person name="Kohler A."/>
            <person name="Grigoriev I.V."/>
            <person name="Martin F.M."/>
            <person name="Hacquard S."/>
        </authorList>
    </citation>
    <scope>NUCLEOTIDE SEQUENCE</scope>
    <source>
        <strain evidence="3">MPI-CAGE-CH-0230</strain>
    </source>
</reference>
<dbReference type="InterPro" id="IPR036514">
    <property type="entry name" value="SGNH_hydro_sf"/>
</dbReference>
<dbReference type="Pfam" id="PF18647">
    <property type="entry name" value="Fungal_lectin_2"/>
    <property type="match status" value="1"/>
</dbReference>
<evidence type="ECO:0000313" key="3">
    <source>
        <dbReference type="EMBL" id="KAH7040900.1"/>
    </source>
</evidence>
<comment type="caution">
    <text evidence="3">The sequence shown here is derived from an EMBL/GenBank/DDBJ whole genome shotgun (WGS) entry which is preliminary data.</text>
</comment>
<protein>
    <submittedName>
        <fullName evidence="3">SGNH hydrolase-type esterase domain-containing protein</fullName>
    </submittedName>
</protein>
<evidence type="ECO:0000313" key="4">
    <source>
        <dbReference type="Proteomes" id="UP000756346"/>
    </source>
</evidence>
<sequence>MLSQTALSLLAWSSVLSLGSSYILPHGAGKQVLDTLMKRATDPTELDWVKNVLVVGDSYTAAIGAGTPLGGFPTNDWSCARYDQGYPTVLKDKIGPSIKKFVYKACSGDRSEGIYKQVTDVTDSDFNLALLTAGGNDLCLAGMIKACVLVPFDGDAVCDTVIKKAEENIKTILKPNIKSILLKLNDRMAKDSVVVMLGYAQFFNTDNEDVCTKNQDWTQAIPFMNFWGKKGIPLDIALRKRLNNLVIGINDATKEVIRDVRDNGNVKYKLKYADWDKWAYQVVRGQYCDPQGDGTYPDAKQPDLHFFKPDTKIPPWQSELRKRAMDAYNETSMEEVHAHIIYDSILYNSPDPRAAALHALDPRDAPSPPGCPGDGTIASKLSLPDVWAKWFHPNEKGHMTMASFAMDAIVKGRAEVLGQGETCNIRKDEFKCWSADGSRGYVHPKVMDGNFRDFCSTLDAPKNEINWKRSKTYQTGTPDEATVSLELDNGVGSFDKELCLNSFNKIVNGCDEKTADNPMIWKSGGKWVRGDYTYRIDVKRSNRKWPYYKEPIGDCRSEYKFVLNSIFIHGGGWATADFGQDTLKKRAGACIGSTPTSWKFWYYDQPDKDGYEWAASFNTPVFTRSRCFDNDKVPNESGGHVGGCGGTG</sequence>
<dbReference type="PANTHER" id="PTHR37981:SF1">
    <property type="entry name" value="SGNH HYDROLASE-TYPE ESTERASE DOMAIN-CONTAINING PROTEIN"/>
    <property type="match status" value="1"/>
</dbReference>
<dbReference type="SUPFAM" id="SSF52266">
    <property type="entry name" value="SGNH hydrolase"/>
    <property type="match status" value="1"/>
</dbReference>
<dbReference type="InterPro" id="IPR037460">
    <property type="entry name" value="SEST-like"/>
</dbReference>
<dbReference type="RefSeq" id="XP_046018955.1">
    <property type="nucleotide sequence ID" value="XM_046152403.1"/>
</dbReference>
<feature type="chain" id="PRO_5040418883" evidence="1">
    <location>
        <begin position="18"/>
        <end position="648"/>
    </location>
</feature>
<dbReference type="Gene3D" id="3.40.50.1110">
    <property type="entry name" value="SGNH hydrolase"/>
    <property type="match status" value="1"/>
</dbReference>
<evidence type="ECO:0000256" key="1">
    <source>
        <dbReference type="SAM" id="SignalP"/>
    </source>
</evidence>
<dbReference type="Pfam" id="PF13472">
    <property type="entry name" value="Lipase_GDSL_2"/>
    <property type="match status" value="1"/>
</dbReference>
<evidence type="ECO:0000259" key="2">
    <source>
        <dbReference type="Pfam" id="PF13472"/>
    </source>
</evidence>
<keyword evidence="4" id="KW-1185">Reference proteome</keyword>
<dbReference type="AlphaFoldDB" id="A0A9P8YKY1"/>
<accession>A0A9P8YKY1</accession>
<dbReference type="GO" id="GO:0006629">
    <property type="term" value="P:lipid metabolic process"/>
    <property type="evidence" value="ECO:0007669"/>
    <property type="project" value="TreeGrafter"/>
</dbReference>
<dbReference type="PANTHER" id="PTHR37981">
    <property type="entry name" value="LIPASE 2"/>
    <property type="match status" value="1"/>
</dbReference>
<organism evidence="3 4">
    <name type="scientific">Microdochium trichocladiopsis</name>
    <dbReference type="NCBI Taxonomy" id="1682393"/>
    <lineage>
        <taxon>Eukaryota</taxon>
        <taxon>Fungi</taxon>
        <taxon>Dikarya</taxon>
        <taxon>Ascomycota</taxon>
        <taxon>Pezizomycotina</taxon>
        <taxon>Sordariomycetes</taxon>
        <taxon>Xylariomycetidae</taxon>
        <taxon>Xylariales</taxon>
        <taxon>Microdochiaceae</taxon>
        <taxon>Microdochium</taxon>
    </lineage>
</organism>